<gene>
    <name evidence="6" type="ORF">JHD44_09635</name>
</gene>
<dbReference type="InterPro" id="IPR005119">
    <property type="entry name" value="LysR_subst-bd"/>
</dbReference>
<dbReference type="EMBL" id="JAEMUH010000008">
    <property type="protein sequence ID" value="MBJ7550941.1"/>
    <property type="molecule type" value="Genomic_DNA"/>
</dbReference>
<keyword evidence="3" id="KW-0238">DNA-binding</keyword>
<dbReference type="CDD" id="cd08417">
    <property type="entry name" value="PBP2_Nitroaromatics_like"/>
    <property type="match status" value="1"/>
</dbReference>
<evidence type="ECO:0000313" key="7">
    <source>
        <dbReference type="Proteomes" id="UP000598488"/>
    </source>
</evidence>
<name>A0ABS0ZDC0_9GAMM</name>
<organism evidence="6 7">
    <name type="scientific">Marinomonas ostreistagni</name>
    <dbReference type="NCBI Taxonomy" id="359209"/>
    <lineage>
        <taxon>Bacteria</taxon>
        <taxon>Pseudomonadati</taxon>
        <taxon>Pseudomonadota</taxon>
        <taxon>Gammaproteobacteria</taxon>
        <taxon>Oceanospirillales</taxon>
        <taxon>Oceanospirillaceae</taxon>
        <taxon>Marinomonas</taxon>
    </lineage>
</organism>
<comment type="caution">
    <text evidence="6">The sequence shown here is derived from an EMBL/GenBank/DDBJ whole genome shotgun (WGS) entry which is preliminary data.</text>
</comment>
<dbReference type="PANTHER" id="PTHR30118:SF15">
    <property type="entry name" value="TRANSCRIPTIONAL REGULATORY PROTEIN"/>
    <property type="match status" value="1"/>
</dbReference>
<dbReference type="PANTHER" id="PTHR30118">
    <property type="entry name" value="HTH-TYPE TRANSCRIPTIONAL REGULATOR LEUO-RELATED"/>
    <property type="match status" value="1"/>
</dbReference>
<proteinExistence type="inferred from homology"/>
<keyword evidence="2" id="KW-0805">Transcription regulation</keyword>
<dbReference type="Gene3D" id="3.40.190.10">
    <property type="entry name" value="Periplasmic binding protein-like II"/>
    <property type="match status" value="2"/>
</dbReference>
<dbReference type="Pfam" id="PF03466">
    <property type="entry name" value="LysR_substrate"/>
    <property type="match status" value="1"/>
</dbReference>
<dbReference type="SUPFAM" id="SSF53850">
    <property type="entry name" value="Periplasmic binding protein-like II"/>
    <property type="match status" value="1"/>
</dbReference>
<dbReference type="RefSeq" id="WP_199462544.1">
    <property type="nucleotide sequence ID" value="NZ_JAEMUH010000008.1"/>
</dbReference>
<protein>
    <submittedName>
        <fullName evidence="6">LysR family transcriptional regulator</fullName>
    </submittedName>
</protein>
<evidence type="ECO:0000256" key="1">
    <source>
        <dbReference type="ARBA" id="ARBA00009437"/>
    </source>
</evidence>
<dbReference type="SUPFAM" id="SSF46785">
    <property type="entry name" value="Winged helix' DNA-binding domain"/>
    <property type="match status" value="1"/>
</dbReference>
<dbReference type="PROSITE" id="PS50931">
    <property type="entry name" value="HTH_LYSR"/>
    <property type="match status" value="1"/>
</dbReference>
<evidence type="ECO:0000259" key="5">
    <source>
        <dbReference type="PROSITE" id="PS50931"/>
    </source>
</evidence>
<dbReference type="PRINTS" id="PR00039">
    <property type="entry name" value="HTHLYSR"/>
</dbReference>
<evidence type="ECO:0000256" key="2">
    <source>
        <dbReference type="ARBA" id="ARBA00023015"/>
    </source>
</evidence>
<dbReference type="InterPro" id="IPR050389">
    <property type="entry name" value="LysR-type_TF"/>
</dbReference>
<dbReference type="InterPro" id="IPR000847">
    <property type="entry name" value="LysR_HTH_N"/>
</dbReference>
<dbReference type="InterPro" id="IPR036388">
    <property type="entry name" value="WH-like_DNA-bd_sf"/>
</dbReference>
<evidence type="ECO:0000256" key="3">
    <source>
        <dbReference type="ARBA" id="ARBA00023125"/>
    </source>
</evidence>
<evidence type="ECO:0000256" key="4">
    <source>
        <dbReference type="ARBA" id="ARBA00023163"/>
    </source>
</evidence>
<dbReference type="InterPro" id="IPR036390">
    <property type="entry name" value="WH_DNA-bd_sf"/>
</dbReference>
<keyword evidence="4" id="KW-0804">Transcription</keyword>
<dbReference type="Pfam" id="PF00126">
    <property type="entry name" value="HTH_1"/>
    <property type="match status" value="1"/>
</dbReference>
<dbReference type="Gene3D" id="1.10.10.10">
    <property type="entry name" value="Winged helix-like DNA-binding domain superfamily/Winged helix DNA-binding domain"/>
    <property type="match status" value="1"/>
</dbReference>
<dbReference type="Proteomes" id="UP000598488">
    <property type="component" value="Unassembled WGS sequence"/>
</dbReference>
<evidence type="ECO:0000313" key="6">
    <source>
        <dbReference type="EMBL" id="MBJ7550941.1"/>
    </source>
</evidence>
<reference evidence="6 7" key="1">
    <citation type="submission" date="2020-12" db="EMBL/GenBank/DDBJ databases">
        <title>Comparative genome analysis of fungal antagonists Marinomonas ostreistagni 398 and M. spartinae 468.</title>
        <authorList>
            <person name="Fields J.L."/>
            <person name="Mavrodi O.V."/>
            <person name="Biber P.D."/>
            <person name="Indest K.J."/>
            <person name="Mavrodi D.V."/>
        </authorList>
    </citation>
    <scope>NUCLEOTIDE SEQUENCE [LARGE SCALE GENOMIC DNA]</scope>
    <source>
        <strain evidence="6 7">USM7</strain>
    </source>
</reference>
<comment type="similarity">
    <text evidence="1">Belongs to the LysR transcriptional regulatory family.</text>
</comment>
<accession>A0ABS0ZDC0</accession>
<feature type="domain" description="HTH lysR-type" evidence="5">
    <location>
        <begin position="9"/>
        <end position="66"/>
    </location>
</feature>
<sequence length="311" mass="35499">MLNSSMMHLDIKTLTALLYLLEERNVGRVANKLYLSQPAMSRTLSRLREAFDDPLFIRTHKEMLPTAKALALEMPLRQILEQMNGLSNDQEFVPHKSERVFRLQTSHYQAQAYMPTIAERFYQLAPNASLETSLVTENSLLRSENQTVDAVLCSEYVQLPSRFESKILGRERFGCIMAKDHPLAEKPTISLDEFLSYNHVLVTLGGSSQIYSESALGDRAKERRYTLRTPYFMSALEAVGKTDLLFSTSQLLAYRFQEQFGLVIKPLPYDFPPIDYCLSWPSEQSQDPGGLWLRNLCANVVQSMIPYPVTP</sequence>
<keyword evidence="7" id="KW-1185">Reference proteome</keyword>
<dbReference type="InterPro" id="IPR037402">
    <property type="entry name" value="YidZ_PBP2"/>
</dbReference>